<dbReference type="Proteomes" id="UP000053464">
    <property type="component" value="Unassembled WGS sequence"/>
</dbReference>
<evidence type="ECO:0008006" key="4">
    <source>
        <dbReference type="Google" id="ProtNLM"/>
    </source>
</evidence>
<comment type="caution">
    <text evidence="2">The sequence shown here is derived from an EMBL/GenBank/DDBJ whole genome shotgun (WGS) entry which is preliminary data.</text>
</comment>
<keyword evidence="3" id="KW-1185">Reference proteome</keyword>
<proteinExistence type="predicted"/>
<evidence type="ECO:0000256" key="1">
    <source>
        <dbReference type="SAM" id="MobiDB-lite"/>
    </source>
</evidence>
<feature type="compositionally biased region" description="Low complexity" evidence="1">
    <location>
        <begin position="1"/>
        <end position="11"/>
    </location>
</feature>
<dbReference type="STRING" id="1581420.AAW00_13915"/>
<accession>A0A0G9MKP8</accession>
<dbReference type="EMBL" id="LBHB01000006">
    <property type="protein sequence ID" value="KLE31257.1"/>
    <property type="molecule type" value="Genomic_DNA"/>
</dbReference>
<dbReference type="OrthoDB" id="8481704at2"/>
<name>A0A0G9MKP8_9SPHN</name>
<dbReference type="RefSeq" id="WP_047005061.1">
    <property type="nucleotide sequence ID" value="NZ_LBHB01000006.1"/>
</dbReference>
<dbReference type="PATRIC" id="fig|1581420.6.peg.2846"/>
<reference evidence="2 3" key="1">
    <citation type="submission" date="2015-04" db="EMBL/GenBank/DDBJ databases">
        <title>The draft genome sequence of Erythrobacter luteus KA37.</title>
        <authorList>
            <person name="Zhuang L."/>
            <person name="Liu Y."/>
            <person name="Shao Z."/>
        </authorList>
    </citation>
    <scope>NUCLEOTIDE SEQUENCE [LARGE SCALE GENOMIC DNA]</scope>
    <source>
        <strain evidence="2 3">KA37</strain>
    </source>
</reference>
<dbReference type="AlphaFoldDB" id="A0A0G9MKP8"/>
<evidence type="ECO:0000313" key="3">
    <source>
        <dbReference type="Proteomes" id="UP000053464"/>
    </source>
</evidence>
<gene>
    <name evidence="2" type="ORF">AAW00_13915</name>
</gene>
<sequence length="107" mass="11106">MSVVAPSPSVATSNLAAATQPRGDDDLRKVAEGFEAIFIRKILETARAADFGGEDVFGGQALETFTAMRDEYVADIVSGTGAFGFAASIKRHLAARLPGPSSSTDEG</sequence>
<organism evidence="2 3">
    <name type="scientific">Aurantiacibacter luteus</name>
    <dbReference type="NCBI Taxonomy" id="1581420"/>
    <lineage>
        <taxon>Bacteria</taxon>
        <taxon>Pseudomonadati</taxon>
        <taxon>Pseudomonadota</taxon>
        <taxon>Alphaproteobacteria</taxon>
        <taxon>Sphingomonadales</taxon>
        <taxon>Erythrobacteraceae</taxon>
        <taxon>Aurantiacibacter</taxon>
    </lineage>
</organism>
<protein>
    <recommendedName>
        <fullName evidence="4">Flagellar protein FlgJ N-terminal domain-containing protein</fullName>
    </recommendedName>
</protein>
<feature type="region of interest" description="Disordered" evidence="1">
    <location>
        <begin position="1"/>
        <end position="22"/>
    </location>
</feature>
<evidence type="ECO:0000313" key="2">
    <source>
        <dbReference type="EMBL" id="KLE31257.1"/>
    </source>
</evidence>